<name>A0A7X0X881_9LIST</name>
<dbReference type="GO" id="GO:0003677">
    <property type="term" value="F:DNA binding"/>
    <property type="evidence" value="ECO:0007669"/>
    <property type="project" value="UniProtKB-KW"/>
</dbReference>
<dbReference type="EMBL" id="JAASTW010000012">
    <property type="protein sequence ID" value="MBC1489385.1"/>
    <property type="molecule type" value="Genomic_DNA"/>
</dbReference>
<keyword evidence="1" id="KW-0238">DNA-binding</keyword>
<dbReference type="InterPro" id="IPR000914">
    <property type="entry name" value="SBP_5_dom"/>
</dbReference>
<dbReference type="Gene3D" id="3.10.105.10">
    <property type="entry name" value="Dipeptide-binding Protein, Domain 3"/>
    <property type="match status" value="1"/>
</dbReference>
<dbReference type="InterPro" id="IPR025370">
    <property type="entry name" value="SgrR_HTH_N"/>
</dbReference>
<evidence type="ECO:0000259" key="3">
    <source>
        <dbReference type="Pfam" id="PF12793"/>
    </source>
</evidence>
<accession>A0A7X0X881</accession>
<sequence>MDKDYFSMRAYLYGLTPELQVRFKLSDLASIWFCTPKNAKRKLQQYQKRNKLLYSPGLGRGNLSTITFSKPLEDEVLTALKNSLDEELFSNILFLSGLAIPKSWFASTSSEIQQLFGLQVTENQQEVLRSIIRRKLTTLDPLHTSVSLEAFLLTQIGDPLVKYDKKEEKVIPHIAHHWKASANHREWTFYLRKSVLFHHGRMLDSEDVKFTLLRAKDPKAVSSWQMENIQMIDCVNKFTVTIHLKKADPFFIRYLCTSNMAILPHDEPFDEYKWISTGPFRMVQRSDDHLILEAFDGYFLERPLLDRVEFWTAENDQALQVIPMQFTSVDYEENPAYVEHRKTGVGVNFICFNSYKNGAPQHKAFREAMYHLIDCQIASNELFENYGTIASNYYPEKSIIPEKHPEKIATLLKKANYQGEKVILGTTQHPSAIQEARWICKRAAEFGIQLAIKIISHEDASYSTLPEDETDMMMMGEIPSSDKEVAYLDFLNNPNLLPQHLLSSEILQEISKHIEKMKLEKDATKRDVLRTEIDDWLTSNYHLIYLHHPERSQSLHSMIKGVSENPYGYFDLSKVWMETKPVTTLKSNYK</sequence>
<dbReference type="GO" id="GO:0043190">
    <property type="term" value="C:ATP-binding cassette (ABC) transporter complex"/>
    <property type="evidence" value="ECO:0007669"/>
    <property type="project" value="InterPro"/>
</dbReference>
<dbReference type="InterPro" id="IPR039424">
    <property type="entry name" value="SBP_5"/>
</dbReference>
<dbReference type="GO" id="GO:0042597">
    <property type="term" value="C:periplasmic space"/>
    <property type="evidence" value="ECO:0007669"/>
    <property type="project" value="UniProtKB-ARBA"/>
</dbReference>
<dbReference type="AlphaFoldDB" id="A0A7X0X881"/>
<organism evidence="4 5">
    <name type="scientific">Listeria immobilis</name>
    <dbReference type="NCBI Taxonomy" id="2713502"/>
    <lineage>
        <taxon>Bacteria</taxon>
        <taxon>Bacillati</taxon>
        <taxon>Bacillota</taxon>
        <taxon>Bacilli</taxon>
        <taxon>Bacillales</taxon>
        <taxon>Listeriaceae</taxon>
        <taxon>Listeria</taxon>
    </lineage>
</organism>
<evidence type="ECO:0000313" key="5">
    <source>
        <dbReference type="Proteomes" id="UP000561617"/>
    </source>
</evidence>
<feature type="domain" description="Solute-binding protein family 5" evidence="2">
    <location>
        <begin position="169"/>
        <end position="492"/>
    </location>
</feature>
<proteinExistence type="predicted"/>
<dbReference type="RefSeq" id="WP_185381243.1">
    <property type="nucleotide sequence ID" value="NZ_JAASTW010000012.1"/>
</dbReference>
<gene>
    <name evidence="4" type="ORF">HCJ38_10280</name>
</gene>
<evidence type="ECO:0000256" key="1">
    <source>
        <dbReference type="ARBA" id="ARBA00023125"/>
    </source>
</evidence>
<dbReference type="PANTHER" id="PTHR30290:SF72">
    <property type="entry name" value="HTH-TYPE TRANSCRIPTIONAL REGULATOR SGRR"/>
    <property type="match status" value="1"/>
</dbReference>
<dbReference type="Pfam" id="PF12793">
    <property type="entry name" value="SgrR_N"/>
    <property type="match status" value="1"/>
</dbReference>
<evidence type="ECO:0000313" key="4">
    <source>
        <dbReference type="EMBL" id="MBC1489385.1"/>
    </source>
</evidence>
<dbReference type="GO" id="GO:0015833">
    <property type="term" value="P:peptide transport"/>
    <property type="evidence" value="ECO:0007669"/>
    <property type="project" value="TreeGrafter"/>
</dbReference>
<comment type="caution">
    <text evidence="4">The sequence shown here is derived from an EMBL/GenBank/DDBJ whole genome shotgun (WGS) entry which is preliminary data.</text>
</comment>
<dbReference type="CDD" id="cd08507">
    <property type="entry name" value="PBP2_SgrR_like"/>
    <property type="match status" value="1"/>
</dbReference>
<protein>
    <submittedName>
        <fullName evidence="4">SgrR family transcriptional regulator</fullName>
    </submittedName>
</protein>
<dbReference type="InterPro" id="IPR030678">
    <property type="entry name" value="Peptide/Ni-bd"/>
</dbReference>
<evidence type="ECO:0000259" key="2">
    <source>
        <dbReference type="Pfam" id="PF00496"/>
    </source>
</evidence>
<dbReference type="Proteomes" id="UP000561617">
    <property type="component" value="Unassembled WGS sequence"/>
</dbReference>
<dbReference type="PANTHER" id="PTHR30290">
    <property type="entry name" value="PERIPLASMIC BINDING COMPONENT OF ABC TRANSPORTER"/>
    <property type="match status" value="1"/>
</dbReference>
<dbReference type="PIRSF" id="PIRSF002741">
    <property type="entry name" value="MppA"/>
    <property type="match status" value="1"/>
</dbReference>
<dbReference type="Pfam" id="PF00496">
    <property type="entry name" value="SBP_bac_5"/>
    <property type="match status" value="1"/>
</dbReference>
<feature type="domain" description="Transcriptional regulator SgrR N-terminal HTH" evidence="3">
    <location>
        <begin position="16"/>
        <end position="91"/>
    </location>
</feature>
<dbReference type="Gene3D" id="3.40.190.10">
    <property type="entry name" value="Periplasmic binding protein-like II"/>
    <property type="match status" value="1"/>
</dbReference>
<dbReference type="SUPFAM" id="SSF53850">
    <property type="entry name" value="Periplasmic binding protein-like II"/>
    <property type="match status" value="1"/>
</dbReference>
<dbReference type="GO" id="GO:1904680">
    <property type="term" value="F:peptide transmembrane transporter activity"/>
    <property type="evidence" value="ECO:0007669"/>
    <property type="project" value="TreeGrafter"/>
</dbReference>
<reference evidence="4 5" key="1">
    <citation type="submission" date="2020-03" db="EMBL/GenBank/DDBJ databases">
        <title>Soil Listeria distribution.</title>
        <authorList>
            <person name="Liao J."/>
            <person name="Wiedmann M."/>
        </authorList>
    </citation>
    <scope>NUCLEOTIDE SEQUENCE [LARGE SCALE GENOMIC DNA]</scope>
    <source>
        <strain evidence="4 5">FSL L7-1554</strain>
    </source>
</reference>